<comment type="similarity">
    <text evidence="1 4">Belongs to the D-isomer specific 2-hydroxyacid dehydrogenase family.</text>
</comment>
<dbReference type="Pfam" id="PF00389">
    <property type="entry name" value="2-Hacid_dh"/>
    <property type="match status" value="1"/>
</dbReference>
<dbReference type="Proteomes" id="UP000189580">
    <property type="component" value="Chromosome a"/>
</dbReference>
<sequence>MGSHKLAILDDYQNVAQSFGNWEQVRAAGIEITSFNDYIPQSDLVTKLAPFSIVVTTRERTVLSRETLSKLPNLKLITTNGNRNPAIDTKAAKELGIIVATTGGPKLSPPKKEYEGQGGNGTGEHIWAIISSVVKKIPAYDRGVKAGAPRWQSVGTNVSQDLPFHFRGSTIGLIGLGHLGGFTAEVARVFGAKVIAWSPHLTEERLTPAQKEYIKVVSKEELLKTADIVSVHLVLSSTTRGIIGEDDLKLLKPTAFLINTSRGPLIQEAPLLKILQEGKIRGGAFDVFDQEPLPLDSPWRKLGDNVVLTPHIAYVEAPTYEGWFASASDNVLLWSQGKVDQLNILQ</sequence>
<organism evidence="7 8">
    <name type="scientific">Sugiyamaella lignohabitans</name>
    <dbReference type="NCBI Taxonomy" id="796027"/>
    <lineage>
        <taxon>Eukaryota</taxon>
        <taxon>Fungi</taxon>
        <taxon>Dikarya</taxon>
        <taxon>Ascomycota</taxon>
        <taxon>Saccharomycotina</taxon>
        <taxon>Dipodascomycetes</taxon>
        <taxon>Dipodascales</taxon>
        <taxon>Trichomonascaceae</taxon>
        <taxon>Sugiyamaella</taxon>
    </lineage>
</organism>
<dbReference type="PANTHER" id="PTHR42789:SF1">
    <property type="entry name" value="D-ISOMER SPECIFIC 2-HYDROXYACID DEHYDROGENASE FAMILY PROTEIN (AFU_ORTHOLOGUE AFUA_6G10090)"/>
    <property type="match status" value="1"/>
</dbReference>
<name>A0A167DU30_9ASCO</name>
<dbReference type="InterPro" id="IPR036291">
    <property type="entry name" value="NAD(P)-bd_dom_sf"/>
</dbReference>
<dbReference type="RefSeq" id="XP_018735769.1">
    <property type="nucleotide sequence ID" value="XM_018878468.1"/>
</dbReference>
<gene>
    <name evidence="7" type="primary">FDH1</name>
    <name evidence="7" type="ORF">AWJ20_1576</name>
</gene>
<evidence type="ECO:0000256" key="4">
    <source>
        <dbReference type="RuleBase" id="RU003719"/>
    </source>
</evidence>
<dbReference type="OrthoDB" id="298012at2759"/>
<dbReference type="InterPro" id="IPR006139">
    <property type="entry name" value="D-isomer_2_OHA_DH_cat_dom"/>
</dbReference>
<evidence type="ECO:0000313" key="8">
    <source>
        <dbReference type="Proteomes" id="UP000189580"/>
    </source>
</evidence>
<evidence type="ECO:0000259" key="6">
    <source>
        <dbReference type="Pfam" id="PF02826"/>
    </source>
</evidence>
<feature type="domain" description="D-isomer specific 2-hydroxyacid dehydrogenase catalytic" evidence="5">
    <location>
        <begin position="28"/>
        <end position="102"/>
    </location>
</feature>
<accession>A0A167DU30</accession>
<dbReference type="AlphaFoldDB" id="A0A167DU30"/>
<feature type="domain" description="D-isomer specific 2-hydroxyacid dehydrogenase NAD-binding" evidence="6">
    <location>
        <begin position="129"/>
        <end position="313"/>
    </location>
</feature>
<dbReference type="Pfam" id="PF02826">
    <property type="entry name" value="2-Hacid_dh_C"/>
    <property type="match status" value="1"/>
</dbReference>
<evidence type="ECO:0000256" key="3">
    <source>
        <dbReference type="ARBA" id="ARBA00023027"/>
    </source>
</evidence>
<dbReference type="GO" id="GO:0051287">
    <property type="term" value="F:NAD binding"/>
    <property type="evidence" value="ECO:0007669"/>
    <property type="project" value="InterPro"/>
</dbReference>
<dbReference type="SUPFAM" id="SSF51735">
    <property type="entry name" value="NAD(P)-binding Rossmann-fold domains"/>
    <property type="match status" value="1"/>
</dbReference>
<evidence type="ECO:0000256" key="2">
    <source>
        <dbReference type="ARBA" id="ARBA00023002"/>
    </source>
</evidence>
<dbReference type="GO" id="GO:0016616">
    <property type="term" value="F:oxidoreductase activity, acting on the CH-OH group of donors, NAD or NADP as acceptor"/>
    <property type="evidence" value="ECO:0007669"/>
    <property type="project" value="InterPro"/>
</dbReference>
<evidence type="ECO:0000256" key="1">
    <source>
        <dbReference type="ARBA" id="ARBA00005854"/>
    </source>
</evidence>
<dbReference type="Gene3D" id="3.40.50.720">
    <property type="entry name" value="NAD(P)-binding Rossmann-like Domain"/>
    <property type="match status" value="2"/>
</dbReference>
<dbReference type="CDD" id="cd12169">
    <property type="entry name" value="PGDH_like_1"/>
    <property type="match status" value="1"/>
</dbReference>
<dbReference type="KEGG" id="slb:AWJ20_1576"/>
<keyword evidence="3" id="KW-0520">NAD</keyword>
<dbReference type="PANTHER" id="PTHR42789">
    <property type="entry name" value="D-ISOMER SPECIFIC 2-HYDROXYACID DEHYDROGENASE FAMILY PROTEIN (AFU_ORTHOLOGUE AFUA_6G10090)"/>
    <property type="match status" value="1"/>
</dbReference>
<dbReference type="GeneID" id="30033393"/>
<dbReference type="InterPro" id="IPR050857">
    <property type="entry name" value="D-2-hydroxyacid_DH"/>
</dbReference>
<protein>
    <submittedName>
        <fullName evidence="7">Formate dehydrogenase (NAD+)</fullName>
    </submittedName>
</protein>
<reference evidence="7 8" key="1">
    <citation type="submission" date="2016-02" db="EMBL/GenBank/DDBJ databases">
        <title>Complete genome sequence and transcriptome regulation of the pentose utilising yeast Sugiyamaella lignohabitans.</title>
        <authorList>
            <person name="Bellasio M."/>
            <person name="Peymann A."/>
            <person name="Valli M."/>
            <person name="Sipitzky M."/>
            <person name="Graf A."/>
            <person name="Sauer M."/>
            <person name="Marx H."/>
            <person name="Mattanovich D."/>
        </authorList>
    </citation>
    <scope>NUCLEOTIDE SEQUENCE [LARGE SCALE GENOMIC DNA]</scope>
    <source>
        <strain evidence="7 8">CBS 10342</strain>
    </source>
</reference>
<dbReference type="SUPFAM" id="SSF52283">
    <property type="entry name" value="Formate/glycerate dehydrogenase catalytic domain-like"/>
    <property type="match status" value="1"/>
</dbReference>
<evidence type="ECO:0000313" key="7">
    <source>
        <dbReference type="EMBL" id="ANB13292.1"/>
    </source>
</evidence>
<keyword evidence="2 4" id="KW-0560">Oxidoreductase</keyword>
<keyword evidence="8" id="KW-1185">Reference proteome</keyword>
<dbReference type="InterPro" id="IPR006140">
    <property type="entry name" value="D-isomer_DH_NAD-bd"/>
</dbReference>
<dbReference type="EMBL" id="CP014501">
    <property type="protein sequence ID" value="ANB13292.1"/>
    <property type="molecule type" value="Genomic_DNA"/>
</dbReference>
<evidence type="ECO:0000259" key="5">
    <source>
        <dbReference type="Pfam" id="PF00389"/>
    </source>
</evidence>
<proteinExistence type="inferred from homology"/>